<proteinExistence type="predicted"/>
<evidence type="ECO:0000259" key="3">
    <source>
        <dbReference type="Pfam" id="PF00248"/>
    </source>
</evidence>
<dbReference type="SUPFAM" id="SSF51430">
    <property type="entry name" value="NAD(P)-linked oxidoreductase"/>
    <property type="match status" value="1"/>
</dbReference>
<dbReference type="PANTHER" id="PTHR43364:SF4">
    <property type="entry name" value="NAD(P)-LINKED OXIDOREDUCTASE SUPERFAMILY PROTEIN"/>
    <property type="match status" value="1"/>
</dbReference>
<evidence type="ECO:0000313" key="5">
    <source>
        <dbReference type="Proteomes" id="UP001500729"/>
    </source>
</evidence>
<evidence type="ECO:0000256" key="2">
    <source>
        <dbReference type="SAM" id="MobiDB-lite"/>
    </source>
</evidence>
<sequence length="345" mass="37993">MQRRTLGRTGISVSKYALGTMMLGQWGNADHDDAVRLVHTALDAGVNLVDTADMYSHGESERIVGKALRGRRDDVVLATKGFFPMGEDPNRGGGSRRWITRAVEDSLRRLGTDRIDLYQIHRPDPATDIDETLSVLSDLVRAGKIMAIGSSDFPAEQIVEARWVAQRRNHIAFHTEQPPYSVFVRGIERSVLPTARKYGMGVLTWSPLNSGWLTGRYRRGTEIELNEFRRLIAHKFDLDLAGNQRKLDAVEELLALADAAGVSLTHLALAFAASHAAVTSVILGPRTVEQLHDVLGAAEVALDDEVLDRIDEIVAPGTDLNPADIDYAPPHMTSAGLRRRPPAER</sequence>
<keyword evidence="5" id="KW-1185">Reference proteome</keyword>
<dbReference type="InterPro" id="IPR036812">
    <property type="entry name" value="NAD(P)_OxRdtase_dom_sf"/>
</dbReference>
<dbReference type="EMBL" id="BAAAGS010000027">
    <property type="protein sequence ID" value="GAA0537435.1"/>
    <property type="molecule type" value="Genomic_DNA"/>
</dbReference>
<gene>
    <name evidence="4" type="ORF">GCM10009533_40810</name>
</gene>
<feature type="domain" description="NADP-dependent oxidoreductase" evidence="3">
    <location>
        <begin position="17"/>
        <end position="314"/>
    </location>
</feature>
<dbReference type="Pfam" id="PF00248">
    <property type="entry name" value="Aldo_ket_red"/>
    <property type="match status" value="1"/>
</dbReference>
<evidence type="ECO:0000313" key="4">
    <source>
        <dbReference type="EMBL" id="GAA0537435.1"/>
    </source>
</evidence>
<evidence type="ECO:0000256" key="1">
    <source>
        <dbReference type="ARBA" id="ARBA00023002"/>
    </source>
</evidence>
<keyword evidence="1" id="KW-0560">Oxidoreductase</keyword>
<organism evidence="4 5">
    <name type="scientific">Saccharopolyspora erythraea</name>
    <name type="common">Streptomyces erythraeus</name>
    <dbReference type="NCBI Taxonomy" id="1836"/>
    <lineage>
        <taxon>Bacteria</taxon>
        <taxon>Bacillati</taxon>
        <taxon>Actinomycetota</taxon>
        <taxon>Actinomycetes</taxon>
        <taxon>Pseudonocardiales</taxon>
        <taxon>Pseudonocardiaceae</taxon>
        <taxon>Saccharopolyspora</taxon>
    </lineage>
</organism>
<reference evidence="4 5" key="1">
    <citation type="journal article" date="2019" name="Int. J. Syst. Evol. Microbiol.">
        <title>The Global Catalogue of Microorganisms (GCM) 10K type strain sequencing project: providing services to taxonomists for standard genome sequencing and annotation.</title>
        <authorList>
            <consortium name="The Broad Institute Genomics Platform"/>
            <consortium name="The Broad Institute Genome Sequencing Center for Infectious Disease"/>
            <person name="Wu L."/>
            <person name="Ma J."/>
        </authorList>
    </citation>
    <scope>NUCLEOTIDE SEQUENCE [LARGE SCALE GENOMIC DNA]</scope>
    <source>
        <strain evidence="4 5">JCM 10303</strain>
    </source>
</reference>
<dbReference type="RefSeq" id="WP_009945389.1">
    <property type="nucleotide sequence ID" value="NZ_BAAAGS010000027.1"/>
</dbReference>
<dbReference type="PRINTS" id="PR00069">
    <property type="entry name" value="ALDKETRDTASE"/>
</dbReference>
<dbReference type="InterPro" id="IPR023210">
    <property type="entry name" value="NADP_OxRdtase_dom"/>
</dbReference>
<dbReference type="InterPro" id="IPR050523">
    <property type="entry name" value="AKR_Detox_Biosynth"/>
</dbReference>
<feature type="region of interest" description="Disordered" evidence="2">
    <location>
        <begin position="321"/>
        <end position="345"/>
    </location>
</feature>
<name>A0ABN1D8V3_SACER</name>
<dbReference type="PANTHER" id="PTHR43364">
    <property type="entry name" value="NADH-SPECIFIC METHYLGLYOXAL REDUCTASE-RELATED"/>
    <property type="match status" value="1"/>
</dbReference>
<dbReference type="InterPro" id="IPR020471">
    <property type="entry name" value="AKR"/>
</dbReference>
<accession>A0ABN1D8V3</accession>
<comment type="caution">
    <text evidence="4">The sequence shown here is derived from an EMBL/GenBank/DDBJ whole genome shotgun (WGS) entry which is preliminary data.</text>
</comment>
<dbReference type="Gene3D" id="3.20.20.100">
    <property type="entry name" value="NADP-dependent oxidoreductase domain"/>
    <property type="match status" value="1"/>
</dbReference>
<protein>
    <submittedName>
        <fullName evidence="4">Aldo/keto reductase</fullName>
    </submittedName>
</protein>
<dbReference type="Proteomes" id="UP001500729">
    <property type="component" value="Unassembled WGS sequence"/>
</dbReference>